<name>A0ACB8V218_9EURO</name>
<accession>A0ACB8V218</accession>
<dbReference type="EMBL" id="JALBCA010000016">
    <property type="protein sequence ID" value="KAI2390717.1"/>
    <property type="molecule type" value="Genomic_DNA"/>
</dbReference>
<reference evidence="1" key="1">
    <citation type="journal article" date="2022" name="bioRxiv">
        <title>Population genetic analysis of Ophidiomyces ophidiicola, the causative agent of snake fungal disease, indicates recent introductions to the USA.</title>
        <authorList>
            <person name="Ladner J.T."/>
            <person name="Palmer J.M."/>
            <person name="Ettinger C.L."/>
            <person name="Stajich J.E."/>
            <person name="Farrell T.M."/>
            <person name="Glorioso B.M."/>
            <person name="Lawson B."/>
            <person name="Price S.J."/>
            <person name="Stengle A.G."/>
            <person name="Grear D.A."/>
            <person name="Lorch J.M."/>
        </authorList>
    </citation>
    <scope>NUCLEOTIDE SEQUENCE</scope>
    <source>
        <strain evidence="1">NWHC 24266-5</strain>
    </source>
</reference>
<protein>
    <submittedName>
        <fullName evidence="1">Dityrosine transporter 1</fullName>
    </submittedName>
</protein>
<comment type="caution">
    <text evidence="1">The sequence shown here is derived from an EMBL/GenBank/DDBJ whole genome shotgun (WGS) entry which is preliminary data.</text>
</comment>
<sequence length="344" mass="37060">MSYFLLGPQCGPILGPVVGGALAGGPSWRWIFGFLAMLAAALWLAILLLLPETLRARVGNGRVVADRWLVWPLRASSPRAPEPERGPPPPKPSLAGYWRLFAYPPIGIVCLNTAVLYASYFCIAVQLPAALQGVYRWSTASVGAGYLVVGIAMVLGSLSGGHFSDWRRARIARLRGEHTVTPEIRLLDQIWGVLLCAAGLLMFGWFVDRAVHPAATLVSTFLSELVPRPRYCEELDTLTSPITTAGFGMSWIFVASNAFLTECIAQQAAAAFALGNMLRNPAAAVAAAIIEPLVRRMGWGWCFTGLSLLNLVGVGASVTVLRLKSSGWREQRQARMAAAAKSKS</sequence>
<evidence type="ECO:0000313" key="1">
    <source>
        <dbReference type="EMBL" id="KAI2390717.1"/>
    </source>
</evidence>
<organism evidence="1">
    <name type="scientific">Ophidiomyces ophidiicola</name>
    <dbReference type="NCBI Taxonomy" id="1387563"/>
    <lineage>
        <taxon>Eukaryota</taxon>
        <taxon>Fungi</taxon>
        <taxon>Dikarya</taxon>
        <taxon>Ascomycota</taxon>
        <taxon>Pezizomycotina</taxon>
        <taxon>Eurotiomycetes</taxon>
        <taxon>Eurotiomycetidae</taxon>
        <taxon>Onygenales</taxon>
        <taxon>Onygenaceae</taxon>
        <taxon>Ophidiomyces</taxon>
    </lineage>
</organism>
<proteinExistence type="predicted"/>
<gene>
    <name evidence="1" type="primary">DTR1</name>
    <name evidence="1" type="ORF">LOY88_001541</name>
</gene>